<evidence type="ECO:0000256" key="7">
    <source>
        <dbReference type="ARBA" id="ARBA00022630"/>
    </source>
</evidence>
<keyword evidence="16" id="KW-1185">Reference proteome</keyword>
<evidence type="ECO:0000256" key="13">
    <source>
        <dbReference type="HAMAP-Rule" id="MF_00225"/>
    </source>
</evidence>
<dbReference type="PATRIC" id="fig|1217703.3.peg.2360"/>
<feature type="binding site" evidence="13">
    <location>
        <position position="63"/>
    </location>
    <ligand>
        <name>substrate</name>
    </ligand>
</feature>
<evidence type="ECO:0000256" key="8">
    <source>
        <dbReference type="ARBA" id="ARBA00022643"/>
    </source>
</evidence>
<dbReference type="RefSeq" id="WP_005189528.1">
    <property type="nucleotide sequence ID" value="NZ_JAZFAT010000002.1"/>
</dbReference>
<feature type="binding site" evidence="13">
    <location>
        <position position="214"/>
    </location>
    <ligand>
        <name>FMN</name>
        <dbReference type="ChEBI" id="CHEBI:58210"/>
    </ligand>
</feature>
<evidence type="ECO:0000256" key="5">
    <source>
        <dbReference type="ARBA" id="ARBA00011245"/>
    </source>
</evidence>
<feature type="binding site" evidence="13">
    <location>
        <position position="242"/>
    </location>
    <ligand>
        <name>FMN</name>
        <dbReference type="ChEBI" id="CHEBI:58210"/>
    </ligand>
</feature>
<keyword evidence="9 13" id="KW-0665">Pyrimidine biosynthesis</keyword>
<gene>
    <name evidence="13" type="primary">pyrD</name>
    <name evidence="15" type="ORF">F904_02434</name>
</gene>
<dbReference type="GO" id="GO:0006207">
    <property type="term" value="P:'de novo' pyrimidine nucleobase biosynthetic process"/>
    <property type="evidence" value="ECO:0007669"/>
    <property type="project" value="UniProtKB-UniRule"/>
</dbReference>
<evidence type="ECO:0000256" key="1">
    <source>
        <dbReference type="ARBA" id="ARBA00003125"/>
    </source>
</evidence>
<comment type="subcellular location">
    <subcellularLocation>
        <location evidence="2 13">Cell membrane</location>
        <topology evidence="2 13">Peripheral membrane protein</topology>
    </subcellularLocation>
</comment>
<reference evidence="15 16" key="1">
    <citation type="submission" date="2013-02" db="EMBL/GenBank/DDBJ databases">
        <title>The Genome Sequence of Acinetobacter sp. ANC 4105.</title>
        <authorList>
            <consortium name="The Broad Institute Genome Sequencing Platform"/>
            <consortium name="The Broad Institute Genome Sequencing Center for Infectious Disease"/>
            <person name="Cerqueira G."/>
            <person name="Feldgarden M."/>
            <person name="Courvalin P."/>
            <person name="Perichon B."/>
            <person name="Grillot-Courvalin C."/>
            <person name="Clermont D."/>
            <person name="Rocha E."/>
            <person name="Yoon E.-J."/>
            <person name="Nemec A."/>
            <person name="Walker B."/>
            <person name="Young S.K."/>
            <person name="Zeng Q."/>
            <person name="Gargeya S."/>
            <person name="Fitzgerald M."/>
            <person name="Haas B."/>
            <person name="Abouelleil A."/>
            <person name="Alvarado L."/>
            <person name="Arachchi H.M."/>
            <person name="Berlin A.M."/>
            <person name="Chapman S.B."/>
            <person name="Dewar J."/>
            <person name="Goldberg J."/>
            <person name="Griggs A."/>
            <person name="Gujja S."/>
            <person name="Hansen M."/>
            <person name="Howarth C."/>
            <person name="Imamovic A."/>
            <person name="Larimer J."/>
            <person name="McCowan C."/>
            <person name="Murphy C."/>
            <person name="Neiman D."/>
            <person name="Pearson M."/>
            <person name="Priest M."/>
            <person name="Roberts A."/>
            <person name="Saif S."/>
            <person name="Shea T."/>
            <person name="Sisk P."/>
            <person name="Sykes S."/>
            <person name="Wortman J."/>
            <person name="Nusbaum C."/>
            <person name="Birren B."/>
        </authorList>
    </citation>
    <scope>NUCLEOTIDE SEQUENCE [LARGE SCALE GENOMIC DNA]</scope>
    <source>
        <strain evidence="15 16">ANC 4105</strain>
    </source>
</reference>
<dbReference type="EC" id="1.3.5.2" evidence="13"/>
<dbReference type="NCBIfam" id="NF003646">
    <property type="entry name" value="PRK05286.1-4"/>
    <property type="match status" value="1"/>
</dbReference>
<keyword evidence="7 13" id="KW-0285">Flavoprotein</keyword>
<evidence type="ECO:0000256" key="4">
    <source>
        <dbReference type="ARBA" id="ARBA00005359"/>
    </source>
</evidence>
<evidence type="ECO:0000256" key="9">
    <source>
        <dbReference type="ARBA" id="ARBA00022975"/>
    </source>
</evidence>
<feature type="binding site" evidence="13">
    <location>
        <begin position="59"/>
        <end position="63"/>
    </location>
    <ligand>
        <name>FMN</name>
        <dbReference type="ChEBI" id="CHEBI:58210"/>
    </ligand>
</feature>
<dbReference type="CDD" id="cd04738">
    <property type="entry name" value="DHOD_2_like"/>
    <property type="match status" value="1"/>
</dbReference>
<dbReference type="PIRSF" id="PIRSF000164">
    <property type="entry name" value="DHO_oxidase"/>
    <property type="match status" value="1"/>
</dbReference>
<dbReference type="SUPFAM" id="SSF51395">
    <property type="entry name" value="FMN-linked oxidoreductases"/>
    <property type="match status" value="1"/>
</dbReference>
<dbReference type="GO" id="GO:0044205">
    <property type="term" value="P:'de novo' UMP biosynthetic process"/>
    <property type="evidence" value="ECO:0007669"/>
    <property type="project" value="UniProtKB-UniRule"/>
</dbReference>
<comment type="caution">
    <text evidence="15">The sequence shown here is derived from an EMBL/GenBank/DDBJ whole genome shotgun (WGS) entry which is preliminary data.</text>
</comment>
<dbReference type="UniPathway" id="UPA00070">
    <property type="reaction ID" value="UER00946"/>
</dbReference>
<dbReference type="NCBIfam" id="TIGR01036">
    <property type="entry name" value="pyrD_sub2"/>
    <property type="match status" value="1"/>
</dbReference>
<dbReference type="GO" id="GO:0106430">
    <property type="term" value="F:dihydroorotate dehydrogenase (quinone) activity"/>
    <property type="evidence" value="ECO:0007669"/>
    <property type="project" value="UniProtKB-EC"/>
</dbReference>
<proteinExistence type="inferred from homology"/>
<evidence type="ECO:0000313" key="15">
    <source>
        <dbReference type="EMBL" id="ENW92493.1"/>
    </source>
</evidence>
<evidence type="ECO:0000259" key="14">
    <source>
        <dbReference type="Pfam" id="PF01180"/>
    </source>
</evidence>
<dbReference type="GO" id="GO:0005886">
    <property type="term" value="C:plasma membrane"/>
    <property type="evidence" value="ECO:0007669"/>
    <property type="project" value="UniProtKB-SubCell"/>
</dbReference>
<dbReference type="Gene3D" id="3.20.20.70">
    <property type="entry name" value="Aldolase class I"/>
    <property type="match status" value="1"/>
</dbReference>
<feature type="active site" description="Nucleophile" evidence="13">
    <location>
        <position position="172"/>
    </location>
</feature>
<dbReference type="NCBIfam" id="NF003644">
    <property type="entry name" value="PRK05286.1-1"/>
    <property type="match status" value="1"/>
</dbReference>
<evidence type="ECO:0000256" key="11">
    <source>
        <dbReference type="ARBA" id="ARBA00023136"/>
    </source>
</evidence>
<feature type="binding site" evidence="13">
    <location>
        <position position="294"/>
    </location>
    <ligand>
        <name>FMN</name>
        <dbReference type="ChEBI" id="CHEBI:58210"/>
    </ligand>
</feature>
<dbReference type="Proteomes" id="UP000013261">
    <property type="component" value="Unassembled WGS sequence"/>
</dbReference>
<dbReference type="AlphaFoldDB" id="N9L849"/>
<dbReference type="eggNOG" id="COG0167">
    <property type="taxonomic scope" value="Bacteria"/>
</dbReference>
<keyword evidence="10 13" id="KW-0560">Oxidoreductase</keyword>
<comment type="similarity">
    <text evidence="4 13">Belongs to the dihydroorotate dehydrogenase family. Type 2 subfamily.</text>
</comment>
<feature type="binding site" evidence="13">
    <location>
        <begin position="315"/>
        <end position="316"/>
    </location>
    <ligand>
        <name>FMN</name>
        <dbReference type="ChEBI" id="CHEBI:58210"/>
    </ligand>
</feature>
<dbReference type="PANTHER" id="PTHR48109:SF4">
    <property type="entry name" value="DIHYDROOROTATE DEHYDROGENASE (QUINONE), MITOCHONDRIAL"/>
    <property type="match status" value="1"/>
</dbReference>
<comment type="cofactor">
    <cofactor evidence="13">
        <name>FMN</name>
        <dbReference type="ChEBI" id="CHEBI:58210"/>
    </cofactor>
    <text evidence="13">Binds 1 FMN per subunit.</text>
</comment>
<organism evidence="15 16">
    <name type="scientific">Acinetobacter dispersus</name>
    <dbReference type="NCBI Taxonomy" id="70348"/>
    <lineage>
        <taxon>Bacteria</taxon>
        <taxon>Pseudomonadati</taxon>
        <taxon>Pseudomonadota</taxon>
        <taxon>Gammaproteobacteria</taxon>
        <taxon>Moraxellales</taxon>
        <taxon>Moraxellaceae</taxon>
        <taxon>Acinetobacter</taxon>
    </lineage>
</organism>
<feature type="binding site" evidence="13">
    <location>
        <position position="174"/>
    </location>
    <ligand>
        <name>substrate</name>
    </ligand>
</feature>
<dbReference type="HAMAP" id="MF_00225">
    <property type="entry name" value="DHO_dh_type2"/>
    <property type="match status" value="1"/>
</dbReference>
<dbReference type="Pfam" id="PF01180">
    <property type="entry name" value="DHO_dh"/>
    <property type="match status" value="1"/>
</dbReference>
<dbReference type="InterPro" id="IPR013785">
    <property type="entry name" value="Aldolase_TIM"/>
</dbReference>
<accession>N9L849</accession>
<name>N9L849_9GAMM</name>
<feature type="binding site" evidence="13">
    <location>
        <begin position="108"/>
        <end position="112"/>
    </location>
    <ligand>
        <name>substrate</name>
    </ligand>
</feature>
<dbReference type="FunFam" id="3.20.20.70:FF:000028">
    <property type="entry name" value="Dihydroorotate dehydrogenase (quinone)"/>
    <property type="match status" value="1"/>
</dbReference>
<feature type="binding site" evidence="13">
    <location>
        <position position="169"/>
    </location>
    <ligand>
        <name>FMN</name>
        <dbReference type="ChEBI" id="CHEBI:58210"/>
    </ligand>
</feature>
<dbReference type="EMBL" id="APRL01000013">
    <property type="protein sequence ID" value="ENW92493.1"/>
    <property type="molecule type" value="Genomic_DNA"/>
</dbReference>
<feature type="binding site" evidence="13">
    <location>
        <position position="136"/>
    </location>
    <ligand>
        <name>FMN</name>
        <dbReference type="ChEBI" id="CHEBI:58210"/>
    </ligand>
</feature>
<evidence type="ECO:0000256" key="12">
    <source>
        <dbReference type="ARBA" id="ARBA00048639"/>
    </source>
</evidence>
<keyword evidence="8 13" id="KW-0288">FMN</keyword>
<dbReference type="HOGENOM" id="CLU_013640_2_0_6"/>
<evidence type="ECO:0000256" key="6">
    <source>
        <dbReference type="ARBA" id="ARBA00022475"/>
    </source>
</evidence>
<dbReference type="OrthoDB" id="9802377at2"/>
<feature type="domain" description="Dihydroorotate dehydrogenase catalytic" evidence="14">
    <location>
        <begin position="44"/>
        <end position="331"/>
    </location>
</feature>
<evidence type="ECO:0000256" key="10">
    <source>
        <dbReference type="ARBA" id="ARBA00023002"/>
    </source>
</evidence>
<feature type="binding site" evidence="13">
    <location>
        <position position="265"/>
    </location>
    <ligand>
        <name>FMN</name>
        <dbReference type="ChEBI" id="CHEBI:58210"/>
    </ligand>
</feature>
<dbReference type="InterPro" id="IPR050074">
    <property type="entry name" value="DHO_dehydrogenase"/>
</dbReference>
<dbReference type="InterPro" id="IPR005720">
    <property type="entry name" value="Dihydroorotate_DH_cat"/>
</dbReference>
<comment type="catalytic activity">
    <reaction evidence="12 13">
        <text>(S)-dihydroorotate + a quinone = orotate + a quinol</text>
        <dbReference type="Rhea" id="RHEA:30187"/>
        <dbReference type="ChEBI" id="CHEBI:24646"/>
        <dbReference type="ChEBI" id="CHEBI:30839"/>
        <dbReference type="ChEBI" id="CHEBI:30864"/>
        <dbReference type="ChEBI" id="CHEBI:132124"/>
        <dbReference type="EC" id="1.3.5.2"/>
    </reaction>
</comment>
<dbReference type="NCBIfam" id="NF003645">
    <property type="entry name" value="PRK05286.1-2"/>
    <property type="match status" value="1"/>
</dbReference>
<dbReference type="InterPro" id="IPR012135">
    <property type="entry name" value="Dihydroorotate_DH_1_2"/>
</dbReference>
<dbReference type="NCBIfam" id="NF003652">
    <property type="entry name" value="PRK05286.2-5"/>
    <property type="match status" value="1"/>
</dbReference>
<feature type="binding site" evidence="13">
    <location>
        <position position="83"/>
    </location>
    <ligand>
        <name>FMN</name>
        <dbReference type="ChEBI" id="CHEBI:58210"/>
    </ligand>
</feature>
<evidence type="ECO:0000256" key="2">
    <source>
        <dbReference type="ARBA" id="ARBA00004202"/>
    </source>
</evidence>
<dbReference type="InterPro" id="IPR001295">
    <property type="entry name" value="Dihydroorotate_DH_CS"/>
</dbReference>
<dbReference type="GO" id="GO:0005737">
    <property type="term" value="C:cytoplasm"/>
    <property type="evidence" value="ECO:0007669"/>
    <property type="project" value="InterPro"/>
</dbReference>
<protein>
    <recommendedName>
        <fullName evidence="13">Dihydroorotate dehydrogenase (quinone)</fullName>
        <ecNumber evidence="13">1.3.5.2</ecNumber>
    </recommendedName>
    <alternativeName>
        <fullName evidence="13">DHOdehase</fullName>
        <shortName evidence="13">DHOD</shortName>
        <shortName evidence="13">DHODase</shortName>
    </alternativeName>
    <alternativeName>
        <fullName evidence="13">Dihydroorotate oxidase</fullName>
    </alternativeName>
</protein>
<dbReference type="PROSITE" id="PS00911">
    <property type="entry name" value="DHODEHASE_1"/>
    <property type="match status" value="1"/>
</dbReference>
<dbReference type="InterPro" id="IPR005719">
    <property type="entry name" value="Dihydroorotate_DH_2"/>
</dbReference>
<evidence type="ECO:0000313" key="16">
    <source>
        <dbReference type="Proteomes" id="UP000013261"/>
    </source>
</evidence>
<comment type="subunit">
    <text evidence="5 13">Monomer.</text>
</comment>
<comment type="function">
    <text evidence="1 13">Catalyzes the conversion of dihydroorotate to orotate with quinone as electron acceptor.</text>
</comment>
<keyword evidence="6 13" id="KW-1003">Cell membrane</keyword>
<keyword evidence="11 13" id="KW-0472">Membrane</keyword>
<evidence type="ECO:0000256" key="3">
    <source>
        <dbReference type="ARBA" id="ARBA00005161"/>
    </source>
</evidence>
<sequence length="335" mass="35764">MLYSLARPLLFTLAPERAHELTLSMLDKAHKLGFMHQKVAAKPVTCMGIEFPNPVGLAAGLDKNGAHIDALAALGFGFIEIGTITPRPQAGNPQPRLFRIPQAKAIINRMGFNNDGVDKLIENVKAAKFKGVLGINIGKNADTPVEDAVSDYLICLEKVYNYASYITVNISSPNTKNLRSLQSGDALTELLQTLKGRQLELANQYNHYVPLVLKVAPDLTAEDIQFIAAQLLQFKIDGLIVTNTTLGRDGVENLPNGNEAGGLSGAPVFEKSTECLAQFAEVLAGQIPLIGVGGILAGEQAIAKQQAGASLVQVYSGLIYTGPTLVKDCVDAMTV</sequence>
<dbReference type="PANTHER" id="PTHR48109">
    <property type="entry name" value="DIHYDROOROTATE DEHYDROGENASE (QUINONE), MITOCHONDRIAL-RELATED"/>
    <property type="match status" value="1"/>
</dbReference>
<feature type="binding site" evidence="13">
    <location>
        <begin position="243"/>
        <end position="244"/>
    </location>
    <ligand>
        <name>substrate</name>
    </ligand>
</feature>
<feature type="binding site" evidence="13">
    <location>
        <position position="169"/>
    </location>
    <ligand>
        <name>substrate</name>
    </ligand>
</feature>
<comment type="pathway">
    <text evidence="3 13">Pyrimidine metabolism; UMP biosynthesis via de novo pathway; orotate from (S)-dihydroorotate (quinone route): step 1/1.</text>
</comment>